<sequence length="243" mass="27111">MTGRAHVRIGCAGWALSSSVAARFPGEGSHLERYAQVFSCVEINSSFYRSHQHKTYRRWADSVPGPFRFSVKLPRTITHDRRLRSAEPEVDAFMHEVEGLEGKLGCLLVQLPPSLALDELAAGAFFSLVRRYTDAPLACEPRHPSWFTDAGSRLLVDAGVARVWADPSPVPEVVSSADRGLLYLRLHGSPHIYHSAYDDSFLDAMALQMREARHVGRDVWCIFDNTARGEAVPNALGLRQRLE</sequence>
<dbReference type="InterPro" id="IPR036520">
    <property type="entry name" value="UPF0759_sf"/>
</dbReference>
<accession>A0ABT6BB74</accession>
<dbReference type="Gene3D" id="3.20.20.410">
    <property type="entry name" value="Protein of unknown function UPF0759"/>
    <property type="match status" value="1"/>
</dbReference>
<dbReference type="Proteomes" id="UP001528850">
    <property type="component" value="Unassembled WGS sequence"/>
</dbReference>
<dbReference type="RefSeq" id="WP_320551936.1">
    <property type="nucleotide sequence ID" value="NZ_JAQLOK010000005.1"/>
</dbReference>
<evidence type="ECO:0000313" key="2">
    <source>
        <dbReference type="Proteomes" id="UP001528850"/>
    </source>
</evidence>
<keyword evidence="2" id="KW-1185">Reference proteome</keyword>
<proteinExistence type="predicted"/>
<organism evidence="1 2">
    <name type="scientific">Luteibacter sahnii</name>
    <dbReference type="NCBI Taxonomy" id="3021977"/>
    <lineage>
        <taxon>Bacteria</taxon>
        <taxon>Pseudomonadati</taxon>
        <taxon>Pseudomonadota</taxon>
        <taxon>Gammaproteobacteria</taxon>
        <taxon>Lysobacterales</taxon>
        <taxon>Rhodanobacteraceae</taxon>
        <taxon>Luteibacter</taxon>
    </lineage>
</organism>
<gene>
    <name evidence="1" type="ORF">P3W24_05980</name>
</gene>
<dbReference type="PANTHER" id="PTHR30348:SF14">
    <property type="entry name" value="BLR8050 PROTEIN"/>
    <property type="match status" value="1"/>
</dbReference>
<comment type="caution">
    <text evidence="1">The sequence shown here is derived from an EMBL/GenBank/DDBJ whole genome shotgun (WGS) entry which is preliminary data.</text>
</comment>
<dbReference type="Pfam" id="PF01904">
    <property type="entry name" value="DUF72"/>
    <property type="match status" value="1"/>
</dbReference>
<dbReference type="PANTHER" id="PTHR30348">
    <property type="entry name" value="UNCHARACTERIZED PROTEIN YECE"/>
    <property type="match status" value="1"/>
</dbReference>
<dbReference type="EMBL" id="JARJJS010000001">
    <property type="protein sequence ID" value="MDF4024507.1"/>
    <property type="molecule type" value="Genomic_DNA"/>
</dbReference>
<dbReference type="InterPro" id="IPR002763">
    <property type="entry name" value="DUF72"/>
</dbReference>
<evidence type="ECO:0000313" key="1">
    <source>
        <dbReference type="EMBL" id="MDF4024507.1"/>
    </source>
</evidence>
<reference evidence="1 2" key="1">
    <citation type="journal article" date="2024" name="Curr. Microbiol.">
        <title>Luteibacter sahnii sp. nov., A Novel Yellow-Colored Xanthomonadin Pigment Producing Probiotic Bacterium from Healthy Rice Seed Microbiome.</title>
        <authorList>
            <person name="Jaiswal G."/>
            <person name="Rana R."/>
            <person name="Nayak P.K."/>
            <person name="Chouhan R."/>
            <person name="Gandhi S.G."/>
            <person name="Patel H.K."/>
            <person name="Patil P.B."/>
        </authorList>
    </citation>
    <scope>NUCLEOTIDE SEQUENCE [LARGE SCALE GENOMIC DNA]</scope>
    <source>
        <strain evidence="1 2">PPL201</strain>
    </source>
</reference>
<protein>
    <submittedName>
        <fullName evidence="1">DUF72 domain-containing protein</fullName>
    </submittedName>
</protein>
<dbReference type="SUPFAM" id="SSF117396">
    <property type="entry name" value="TM1631-like"/>
    <property type="match status" value="1"/>
</dbReference>
<name>A0ABT6BB74_9GAMM</name>